<sequence length="157" mass="17851">MDYSPMDPLNPAFDGMDFKCFDSYLSVLGRSRGRDELDRGFLTIVSTKGIQKTQLLWWGEEEFGCDEILIIMEQLVIFKSVVKILMAESSQITQSQREIIATLTALLGIKTNGKVTKLSNIEDQNEFSQRLIFLKRANTCILLGHLQATQLMLEQIN</sequence>
<protein>
    <submittedName>
        <fullName evidence="1">Uncharacterized protein</fullName>
    </submittedName>
</protein>
<evidence type="ECO:0000313" key="1">
    <source>
        <dbReference type="EMBL" id="KAK9030716.1"/>
    </source>
</evidence>
<name>A0ABR2SZQ5_9ROSI</name>
<reference evidence="1 2" key="1">
    <citation type="journal article" date="2024" name="G3 (Bethesda)">
        <title>Genome assembly of Hibiscus sabdariffa L. provides insights into metabolisms of medicinal natural products.</title>
        <authorList>
            <person name="Kim T."/>
        </authorList>
    </citation>
    <scope>NUCLEOTIDE SEQUENCE [LARGE SCALE GENOMIC DNA]</scope>
    <source>
        <strain evidence="1">TK-2024</strain>
        <tissue evidence="1">Old leaves</tissue>
    </source>
</reference>
<dbReference type="Proteomes" id="UP001396334">
    <property type="component" value="Unassembled WGS sequence"/>
</dbReference>
<comment type="caution">
    <text evidence="1">The sequence shown here is derived from an EMBL/GenBank/DDBJ whole genome shotgun (WGS) entry which is preliminary data.</text>
</comment>
<evidence type="ECO:0000313" key="2">
    <source>
        <dbReference type="Proteomes" id="UP001396334"/>
    </source>
</evidence>
<dbReference type="EMBL" id="JBBPBN010000010">
    <property type="protein sequence ID" value="KAK9030716.1"/>
    <property type="molecule type" value="Genomic_DNA"/>
</dbReference>
<accession>A0ABR2SZQ5</accession>
<gene>
    <name evidence="1" type="ORF">V6N11_032130</name>
</gene>
<keyword evidence="2" id="KW-1185">Reference proteome</keyword>
<organism evidence="1 2">
    <name type="scientific">Hibiscus sabdariffa</name>
    <name type="common">roselle</name>
    <dbReference type="NCBI Taxonomy" id="183260"/>
    <lineage>
        <taxon>Eukaryota</taxon>
        <taxon>Viridiplantae</taxon>
        <taxon>Streptophyta</taxon>
        <taxon>Embryophyta</taxon>
        <taxon>Tracheophyta</taxon>
        <taxon>Spermatophyta</taxon>
        <taxon>Magnoliopsida</taxon>
        <taxon>eudicotyledons</taxon>
        <taxon>Gunneridae</taxon>
        <taxon>Pentapetalae</taxon>
        <taxon>rosids</taxon>
        <taxon>malvids</taxon>
        <taxon>Malvales</taxon>
        <taxon>Malvaceae</taxon>
        <taxon>Malvoideae</taxon>
        <taxon>Hibiscus</taxon>
    </lineage>
</organism>
<proteinExistence type="predicted"/>